<organism evidence="1 2">
    <name type="scientific">Candidatus Roizmanbacteria bacterium CG07_land_8_20_14_0_80_34_15</name>
    <dbReference type="NCBI Taxonomy" id="1974849"/>
    <lineage>
        <taxon>Bacteria</taxon>
        <taxon>Candidatus Roizmaniibacteriota</taxon>
    </lineage>
</organism>
<dbReference type="CDD" id="cd02440">
    <property type="entry name" value="AdoMet_MTases"/>
    <property type="match status" value="1"/>
</dbReference>
<reference evidence="2" key="1">
    <citation type="submission" date="2017-09" db="EMBL/GenBank/DDBJ databases">
        <title>Depth-based differentiation of microbial function through sediment-hosted aquifers and enrichment of novel symbionts in the deep terrestrial subsurface.</title>
        <authorList>
            <person name="Probst A.J."/>
            <person name="Ladd B."/>
            <person name="Jarett J.K."/>
            <person name="Geller-Mcgrath D.E."/>
            <person name="Sieber C.M.K."/>
            <person name="Emerson J.B."/>
            <person name="Anantharaman K."/>
            <person name="Thomas B.C."/>
            <person name="Malmstrom R."/>
            <person name="Stieglmeier M."/>
            <person name="Klingl A."/>
            <person name="Woyke T."/>
            <person name="Ryan C.M."/>
            <person name="Banfield J.F."/>
        </authorList>
    </citation>
    <scope>NUCLEOTIDE SEQUENCE [LARGE SCALE GENOMIC DNA]</scope>
</reference>
<proteinExistence type="predicted"/>
<dbReference type="EMBL" id="PEWY01000038">
    <property type="protein sequence ID" value="PIU37356.1"/>
    <property type="molecule type" value="Genomic_DNA"/>
</dbReference>
<comment type="caution">
    <text evidence="1">The sequence shown here is derived from an EMBL/GenBank/DDBJ whole genome shotgun (WGS) entry which is preliminary data.</text>
</comment>
<dbReference type="SUPFAM" id="SSF53335">
    <property type="entry name" value="S-adenosyl-L-methionine-dependent methyltransferases"/>
    <property type="match status" value="1"/>
</dbReference>
<evidence type="ECO:0000313" key="2">
    <source>
        <dbReference type="Proteomes" id="UP000230184"/>
    </source>
</evidence>
<sequence length="235" mass="27165">MLKFTPLEKIRIQKPVDRLSYVSQLCKDRRVLDIGCYDETAIKSKKDNGYWLHGLISKKAKKVIGIDSSDLIKSEIKTGPRSKIIKKDLYDLDKYFASANKVDVIVAGELIEHIPDVSKFLQLLKELYPGKTLLLTTPNATSLTNVLLAFFDRESSHKDHIQIFSYKTLYALSIKNNLKKFKIIPYHVRFTEMYFQSSKFKRFFIGLAENTINFFENIFPLLSGGYVVNIKLKLR</sequence>
<dbReference type="Pfam" id="PF13489">
    <property type="entry name" value="Methyltransf_23"/>
    <property type="match status" value="1"/>
</dbReference>
<dbReference type="InterPro" id="IPR029063">
    <property type="entry name" value="SAM-dependent_MTases_sf"/>
</dbReference>
<evidence type="ECO:0000313" key="1">
    <source>
        <dbReference type="EMBL" id="PIU37356.1"/>
    </source>
</evidence>
<gene>
    <name evidence="1" type="ORF">COT02_01335</name>
</gene>
<evidence type="ECO:0008006" key="3">
    <source>
        <dbReference type="Google" id="ProtNLM"/>
    </source>
</evidence>
<name>A0A2M6YV47_9BACT</name>
<protein>
    <recommendedName>
        <fullName evidence="3">Methyltransferase type 11 domain-containing protein</fullName>
    </recommendedName>
</protein>
<dbReference type="AlphaFoldDB" id="A0A2M6YV47"/>
<dbReference type="Proteomes" id="UP000230184">
    <property type="component" value="Unassembled WGS sequence"/>
</dbReference>
<accession>A0A2M6YV47</accession>
<dbReference type="Gene3D" id="3.40.50.150">
    <property type="entry name" value="Vaccinia Virus protein VP39"/>
    <property type="match status" value="1"/>
</dbReference>